<dbReference type="AlphaFoldDB" id="A0A382WDR3"/>
<proteinExistence type="predicted"/>
<reference evidence="1" key="1">
    <citation type="submission" date="2018-05" db="EMBL/GenBank/DDBJ databases">
        <authorList>
            <person name="Lanie J.A."/>
            <person name="Ng W.-L."/>
            <person name="Kazmierczak K.M."/>
            <person name="Andrzejewski T.M."/>
            <person name="Davidsen T.M."/>
            <person name="Wayne K.J."/>
            <person name="Tettelin H."/>
            <person name="Glass J.I."/>
            <person name="Rusch D."/>
            <person name="Podicherti R."/>
            <person name="Tsui H.-C.T."/>
            <person name="Winkler M.E."/>
        </authorList>
    </citation>
    <scope>NUCLEOTIDE SEQUENCE</scope>
</reference>
<sequence>GPFQNTYSGVDYQRIETLDDDLQSQLVSIRAFEGSTSAGDRIGIHYILSDEVLETSFEISDGVTLPVGDYAFKQYCLSPGTGPSRRITLEAAYCGGEFFDGDMSAPSVQLGWRPNKHFNFAIGYGVSDINLPYGSFINRLASFNADIVFSNTLHWANVLQYDNVSHGLGLNSILRWIPRAGREMVLVINREFVDYTRNRRFTSVTGDMTFKFSYTFRF</sequence>
<gene>
    <name evidence="1" type="ORF">METZ01_LOCUS409349</name>
</gene>
<feature type="non-terminal residue" evidence="1">
    <location>
        <position position="1"/>
    </location>
</feature>
<protein>
    <submittedName>
        <fullName evidence="1">Uncharacterized protein</fullName>
    </submittedName>
</protein>
<name>A0A382WDR3_9ZZZZ</name>
<dbReference type="EMBL" id="UINC01158774">
    <property type="protein sequence ID" value="SVD56495.1"/>
    <property type="molecule type" value="Genomic_DNA"/>
</dbReference>
<organism evidence="1">
    <name type="scientific">marine metagenome</name>
    <dbReference type="NCBI Taxonomy" id="408172"/>
    <lineage>
        <taxon>unclassified sequences</taxon>
        <taxon>metagenomes</taxon>
        <taxon>ecological metagenomes</taxon>
    </lineage>
</organism>
<evidence type="ECO:0000313" key="1">
    <source>
        <dbReference type="EMBL" id="SVD56495.1"/>
    </source>
</evidence>
<accession>A0A382WDR3</accession>